<evidence type="ECO:0000313" key="4">
    <source>
        <dbReference type="EMBL" id="NEI72227.1"/>
    </source>
</evidence>
<proteinExistence type="predicted"/>
<organism evidence="4 5">
    <name type="scientific">Rhizobium lusitanum</name>
    <dbReference type="NCBI Taxonomy" id="293958"/>
    <lineage>
        <taxon>Bacteria</taxon>
        <taxon>Pseudomonadati</taxon>
        <taxon>Pseudomonadota</taxon>
        <taxon>Alphaproteobacteria</taxon>
        <taxon>Hyphomicrobiales</taxon>
        <taxon>Rhizobiaceae</taxon>
        <taxon>Rhizobium/Agrobacterium group</taxon>
        <taxon>Rhizobium</taxon>
    </lineage>
</organism>
<dbReference type="Pfam" id="PF04773">
    <property type="entry name" value="FecR"/>
    <property type="match status" value="1"/>
</dbReference>
<keyword evidence="1" id="KW-0812">Transmembrane</keyword>
<sequence>MTEPQSSKHLDDDVKTQARIWFLKKLQTWTSADEARFRLWLDADPAHRKAFELVDATWQATEQPGTRIAAADADDLSGYLQAMDRAKSRKKARRGLAATSMLLIALLAAGLWLERPNLWQNLAADYATNAGERRNITLSDGTNVLLDADSALDEQFTKDERRVTLLRGSAFFDVAAGERPFVVVAANGEIRDIGTRFDVNLLDDGGVVTLESGQVSVATGDSSRQVLLDPGQRVRFGSSGIGAIEVVDLKDALAWHGGRYIFYRTRLADVAAEIGRYRNGRIVIVGSALADQLVTGSFSLNDTDAALGSLQSSVGFRMTDIGGTLTIISP</sequence>
<feature type="domain" description="FecR N-terminal" evidence="3">
    <location>
        <begin position="17"/>
        <end position="55"/>
    </location>
</feature>
<dbReference type="PIRSF" id="PIRSF018266">
    <property type="entry name" value="FecR"/>
    <property type="match status" value="1"/>
</dbReference>
<accession>A0A6L9UDG9</accession>
<gene>
    <name evidence="4" type="ORF">GR212_21825</name>
</gene>
<dbReference type="InterPro" id="IPR032623">
    <property type="entry name" value="FecR_N"/>
</dbReference>
<evidence type="ECO:0000313" key="5">
    <source>
        <dbReference type="Proteomes" id="UP000483035"/>
    </source>
</evidence>
<dbReference type="Gene3D" id="2.60.120.1440">
    <property type="match status" value="1"/>
</dbReference>
<dbReference type="InterPro" id="IPR012373">
    <property type="entry name" value="Ferrdict_sens_TM"/>
</dbReference>
<dbReference type="PANTHER" id="PTHR30273">
    <property type="entry name" value="PERIPLASMIC SIGNAL SENSOR AND SIGMA FACTOR ACTIVATOR FECR-RELATED"/>
    <property type="match status" value="1"/>
</dbReference>
<dbReference type="AlphaFoldDB" id="A0A6L9UDG9"/>
<keyword evidence="1" id="KW-1133">Transmembrane helix</keyword>
<dbReference type="Gene3D" id="3.55.50.30">
    <property type="match status" value="1"/>
</dbReference>
<feature type="domain" description="FecR protein" evidence="2">
    <location>
        <begin position="125"/>
        <end position="215"/>
    </location>
</feature>
<dbReference type="GO" id="GO:0016989">
    <property type="term" value="F:sigma factor antagonist activity"/>
    <property type="evidence" value="ECO:0007669"/>
    <property type="project" value="TreeGrafter"/>
</dbReference>
<dbReference type="Pfam" id="PF16220">
    <property type="entry name" value="DUF4880"/>
    <property type="match status" value="1"/>
</dbReference>
<keyword evidence="1" id="KW-0472">Membrane</keyword>
<evidence type="ECO:0000256" key="1">
    <source>
        <dbReference type="SAM" id="Phobius"/>
    </source>
</evidence>
<protein>
    <submittedName>
        <fullName evidence="4">DUF4880 domain-containing protein</fullName>
    </submittedName>
</protein>
<reference evidence="4 5" key="1">
    <citation type="submission" date="2019-12" db="EMBL/GenBank/DDBJ databases">
        <title>Rhizobium genotypes associated with high levels of biological nitrogen fixation by grain legumes in a temperate-maritime cropping system.</title>
        <authorList>
            <person name="Maluk M."/>
            <person name="Francesc Ferrando Molina F."/>
            <person name="Lopez Del Egido L."/>
            <person name="Lafos M."/>
            <person name="Langarica-Fuentes A."/>
            <person name="Gebre Yohannes G."/>
            <person name="Young M.W."/>
            <person name="Martin P."/>
            <person name="Gantlett R."/>
            <person name="Kenicer G."/>
            <person name="Hawes C."/>
            <person name="Begg G.S."/>
            <person name="Quilliam R.S."/>
            <person name="Squire G.R."/>
            <person name="Poole P.S."/>
            <person name="Young P.W."/>
            <person name="Iannetta P.M."/>
            <person name="James E.K."/>
        </authorList>
    </citation>
    <scope>NUCLEOTIDE SEQUENCE [LARGE SCALE GENOMIC DNA]</scope>
    <source>
        <strain evidence="4 5">JHI1118</strain>
    </source>
</reference>
<feature type="transmembrane region" description="Helical" evidence="1">
    <location>
        <begin position="95"/>
        <end position="113"/>
    </location>
</feature>
<evidence type="ECO:0000259" key="3">
    <source>
        <dbReference type="Pfam" id="PF16220"/>
    </source>
</evidence>
<comment type="caution">
    <text evidence="4">The sequence shown here is derived from an EMBL/GenBank/DDBJ whole genome shotgun (WGS) entry which is preliminary data.</text>
</comment>
<name>A0A6L9UDG9_9HYPH</name>
<dbReference type="Proteomes" id="UP000483035">
    <property type="component" value="Unassembled WGS sequence"/>
</dbReference>
<dbReference type="PANTHER" id="PTHR30273:SF2">
    <property type="entry name" value="PROTEIN FECR"/>
    <property type="match status" value="1"/>
</dbReference>
<dbReference type="EMBL" id="WUEY01000011">
    <property type="protein sequence ID" value="NEI72227.1"/>
    <property type="molecule type" value="Genomic_DNA"/>
</dbReference>
<dbReference type="InterPro" id="IPR006860">
    <property type="entry name" value="FecR"/>
</dbReference>
<dbReference type="RefSeq" id="WP_163989329.1">
    <property type="nucleotide sequence ID" value="NZ_WUEY01000011.1"/>
</dbReference>
<evidence type="ECO:0000259" key="2">
    <source>
        <dbReference type="Pfam" id="PF04773"/>
    </source>
</evidence>